<accession>A0A194XL49</accession>
<dbReference type="InParanoid" id="A0A194XL49"/>
<sequence length="539" mass="62579">MTETAQQKLQTQFLQAADVIEWCLHSGRTEIDSGIPHATGGGAYGTTSEPVLLQPKIRIHITYELFEPLMTMQLNKAERALDTFRAASTIVHELAHAIWLIRRPKLATKYRTEPFFELERTAELGFSAENVMFGGCVSDLMGASQHILGRDCMPAAAIRSRSSWDTVWYCEYSKGSPNLIPPHPSYYSREDWPIPVEWFFKIQDQGFWDVWAKKFGPKAIHMGPKVVGYRRSVPNTTVTKPDLNDKTLKVGRSKHWAAPEGPYLPWDAAKTPENIAIMNEENARRRKTDSLQDALERRVQDVRNAVVGTGPAWPPPAILPRIIPVIPEPPRYLEIKNHLLNCWYELAIDTMDFNMPEHTMFNYILAEGGLQITFSEWREFLEYSQQTNVLFMYTRIGASTGVLRKIDRGWPPVAVRTRPRPNFFTRPSARSMRMFRRLCLDVIDKWACFEDGFKDHDWNDFYQRLNIRYSYENDRMLLKDAFRRPIRKINRRMFDALVYQSYRTNFMITYGPRNCLRLMTPPSNARERLRPQGDPCPTM</sequence>
<evidence type="ECO:0000313" key="1">
    <source>
        <dbReference type="EMBL" id="KUJ20903.1"/>
    </source>
</evidence>
<name>A0A194XL49_MOLSC</name>
<dbReference type="Proteomes" id="UP000070700">
    <property type="component" value="Unassembled WGS sequence"/>
</dbReference>
<dbReference type="RefSeq" id="XP_018075258.1">
    <property type="nucleotide sequence ID" value="XM_018218185.1"/>
</dbReference>
<dbReference type="STRING" id="149040.A0A194XL49"/>
<keyword evidence="2" id="KW-1185">Reference proteome</keyword>
<evidence type="ECO:0000313" key="2">
    <source>
        <dbReference type="Proteomes" id="UP000070700"/>
    </source>
</evidence>
<dbReference type="AlphaFoldDB" id="A0A194XL49"/>
<proteinExistence type="predicted"/>
<dbReference type="GeneID" id="28827911"/>
<gene>
    <name evidence="1" type="ORF">LY89DRAFT_715211</name>
</gene>
<dbReference type="OrthoDB" id="10254945at2759"/>
<dbReference type="KEGG" id="psco:LY89DRAFT_715211"/>
<reference evidence="1 2" key="1">
    <citation type="submission" date="2015-10" db="EMBL/GenBank/DDBJ databases">
        <title>Full genome of DAOMC 229536 Phialocephala scopiformis, a fungal endophyte of spruce producing the potent anti-insectan compound rugulosin.</title>
        <authorList>
            <consortium name="DOE Joint Genome Institute"/>
            <person name="Walker A.K."/>
            <person name="Frasz S.L."/>
            <person name="Seifert K.A."/>
            <person name="Miller J.D."/>
            <person name="Mondo S.J."/>
            <person name="Labutti K."/>
            <person name="Lipzen A."/>
            <person name="Dockter R."/>
            <person name="Kennedy M."/>
            <person name="Grigoriev I.V."/>
            <person name="Spatafora J.W."/>
        </authorList>
    </citation>
    <scope>NUCLEOTIDE SEQUENCE [LARGE SCALE GENOMIC DNA]</scope>
    <source>
        <strain evidence="1 2">CBS 120377</strain>
    </source>
</reference>
<protein>
    <submittedName>
        <fullName evidence="1">Uncharacterized protein</fullName>
    </submittedName>
</protein>
<dbReference type="EMBL" id="KQ947408">
    <property type="protein sequence ID" value="KUJ20903.1"/>
    <property type="molecule type" value="Genomic_DNA"/>
</dbReference>
<organism evidence="1 2">
    <name type="scientific">Mollisia scopiformis</name>
    <name type="common">Conifer needle endophyte fungus</name>
    <name type="synonym">Phialocephala scopiformis</name>
    <dbReference type="NCBI Taxonomy" id="149040"/>
    <lineage>
        <taxon>Eukaryota</taxon>
        <taxon>Fungi</taxon>
        <taxon>Dikarya</taxon>
        <taxon>Ascomycota</taxon>
        <taxon>Pezizomycotina</taxon>
        <taxon>Leotiomycetes</taxon>
        <taxon>Helotiales</taxon>
        <taxon>Mollisiaceae</taxon>
        <taxon>Mollisia</taxon>
    </lineage>
</organism>